<evidence type="ECO:0000313" key="1">
    <source>
        <dbReference type="EMBL" id="MBC8567774.1"/>
    </source>
</evidence>
<dbReference type="EMBL" id="JACRTA010000001">
    <property type="protein sequence ID" value="MBC8567774.1"/>
    <property type="molecule type" value="Genomic_DNA"/>
</dbReference>
<name>A0A926E8M9_9FIRM</name>
<protein>
    <submittedName>
        <fullName evidence="1">Uncharacterized protein</fullName>
    </submittedName>
</protein>
<accession>A0A926E8M9</accession>
<dbReference type="AlphaFoldDB" id="A0A926E8M9"/>
<comment type="caution">
    <text evidence="1">The sequence shown here is derived from an EMBL/GenBank/DDBJ whole genome shotgun (WGS) entry which is preliminary data.</text>
</comment>
<proteinExistence type="predicted"/>
<dbReference type="RefSeq" id="WP_177270845.1">
    <property type="nucleotide sequence ID" value="NZ_JACRTA010000001.1"/>
</dbReference>
<evidence type="ECO:0000313" key="2">
    <source>
        <dbReference type="Proteomes" id="UP000610862"/>
    </source>
</evidence>
<sequence>MAAEQSVYEGRKGQRRLKAIEKYINRVNEEFDHNYTDSPEMRYLDEELEWIGTSRLIFVMAQRNVHFRWNGMRDYGYIRLCKRWIVGNELRQITADAMAAMIKDILPAEMCFELSDELAALEIS</sequence>
<reference evidence="1" key="1">
    <citation type="submission" date="2020-08" db="EMBL/GenBank/DDBJ databases">
        <title>Genome public.</title>
        <authorList>
            <person name="Liu C."/>
            <person name="Sun Q."/>
        </authorList>
    </citation>
    <scope>NUCLEOTIDE SEQUENCE</scope>
    <source>
        <strain evidence="1">NSJ-24</strain>
    </source>
</reference>
<dbReference type="Proteomes" id="UP000610862">
    <property type="component" value="Unassembled WGS sequence"/>
</dbReference>
<keyword evidence="2" id="KW-1185">Reference proteome</keyword>
<organism evidence="1 2">
    <name type="scientific">Lentihominibacter hominis</name>
    <dbReference type="NCBI Taxonomy" id="2763645"/>
    <lineage>
        <taxon>Bacteria</taxon>
        <taxon>Bacillati</taxon>
        <taxon>Bacillota</taxon>
        <taxon>Clostridia</taxon>
        <taxon>Peptostreptococcales</taxon>
        <taxon>Anaerovoracaceae</taxon>
        <taxon>Lentihominibacter</taxon>
    </lineage>
</organism>
<gene>
    <name evidence="1" type="ORF">H8692_03220</name>
</gene>